<reference evidence="1 2" key="1">
    <citation type="submission" date="2017-06" db="EMBL/GenBank/DDBJ databases">
        <authorList>
            <person name="Kim H.J."/>
            <person name="Triplett B.A."/>
        </authorList>
    </citation>
    <scope>NUCLEOTIDE SEQUENCE [LARGE SCALE GENOMIC DNA]</scope>
    <source>
        <strain evidence="1 2">DSM 19307</strain>
    </source>
</reference>
<accession>A0A239F7S7</accession>
<keyword evidence="2" id="KW-1185">Reference proteome</keyword>
<dbReference type="RefSeq" id="WP_089355271.1">
    <property type="nucleotide sequence ID" value="NZ_FZPD01000001.1"/>
</dbReference>
<dbReference type="AlphaFoldDB" id="A0A239F7S7"/>
<gene>
    <name evidence="1" type="ORF">SAMN05421640_0506</name>
</gene>
<evidence type="ECO:0000313" key="2">
    <source>
        <dbReference type="Proteomes" id="UP000198393"/>
    </source>
</evidence>
<organism evidence="1 2">
    <name type="scientific">Ekhidna lutea</name>
    <dbReference type="NCBI Taxonomy" id="447679"/>
    <lineage>
        <taxon>Bacteria</taxon>
        <taxon>Pseudomonadati</taxon>
        <taxon>Bacteroidota</taxon>
        <taxon>Cytophagia</taxon>
        <taxon>Cytophagales</taxon>
        <taxon>Reichenbachiellaceae</taxon>
        <taxon>Ekhidna</taxon>
    </lineage>
</organism>
<sequence>MPKIRINSVQCTTPDEIDKDEMYLKKDGHKIWPEGERYHRVDTGDVEQVGLTLEVEEGWNEVEVWDFDFVSLNDKLGVFKFKVDSSPGKYSTSMTLLERNSTASYLLFWEILDKDGKSVDD</sequence>
<name>A0A239F7S7_EKHLU</name>
<dbReference type="OrthoDB" id="981913at2"/>
<dbReference type="EMBL" id="FZPD01000001">
    <property type="protein sequence ID" value="SNS52212.1"/>
    <property type="molecule type" value="Genomic_DNA"/>
</dbReference>
<protein>
    <submittedName>
        <fullName evidence="1">Uncharacterized protein</fullName>
    </submittedName>
</protein>
<dbReference type="Proteomes" id="UP000198393">
    <property type="component" value="Unassembled WGS sequence"/>
</dbReference>
<evidence type="ECO:0000313" key="1">
    <source>
        <dbReference type="EMBL" id="SNS52212.1"/>
    </source>
</evidence>
<proteinExistence type="predicted"/>